<proteinExistence type="inferred from homology"/>
<evidence type="ECO:0000256" key="1">
    <source>
        <dbReference type="ARBA" id="ARBA00004162"/>
    </source>
</evidence>
<dbReference type="GO" id="GO:0022857">
    <property type="term" value="F:transmembrane transporter activity"/>
    <property type="evidence" value="ECO:0007669"/>
    <property type="project" value="InterPro"/>
</dbReference>
<comment type="caution">
    <text evidence="8">The sequence shown here is derived from an EMBL/GenBank/DDBJ whole genome shotgun (WGS) entry which is preliminary data.</text>
</comment>
<dbReference type="GO" id="GO:0015031">
    <property type="term" value="P:protein transport"/>
    <property type="evidence" value="ECO:0007669"/>
    <property type="project" value="UniProtKB-KW"/>
</dbReference>
<dbReference type="InterPro" id="IPR003400">
    <property type="entry name" value="ExbD"/>
</dbReference>
<dbReference type="GO" id="GO:0005886">
    <property type="term" value="C:plasma membrane"/>
    <property type="evidence" value="ECO:0007669"/>
    <property type="project" value="UniProtKB-SubCell"/>
</dbReference>
<accession>A0A6L7G138</accession>
<comment type="subcellular location">
    <subcellularLocation>
        <location evidence="1">Cell membrane</location>
        <topology evidence="1">Single-pass membrane protein</topology>
    </subcellularLocation>
    <subcellularLocation>
        <location evidence="7">Cell membrane</location>
        <topology evidence="7">Single-pass type II membrane protein</topology>
    </subcellularLocation>
</comment>
<dbReference type="RefSeq" id="WP_160894020.1">
    <property type="nucleotide sequence ID" value="NZ_WUMU01000007.1"/>
</dbReference>
<sequence>MSFTDDTPRPRRKPSLTPMIDVVFLLLVFFMLASRFGVDQVLPLPLASGGQGYEGPPRLVDVLPEGVKVNGVTIPASELAAKIESLTAKPQDTIILRGAEGAKLQRVVDVAGQLRAAGHSNLVLVE</sequence>
<evidence type="ECO:0000256" key="6">
    <source>
        <dbReference type="ARBA" id="ARBA00023136"/>
    </source>
</evidence>
<dbReference type="EMBL" id="WUMU01000007">
    <property type="protein sequence ID" value="MXN18064.1"/>
    <property type="molecule type" value="Genomic_DNA"/>
</dbReference>
<dbReference type="Gene3D" id="3.30.420.270">
    <property type="match status" value="1"/>
</dbReference>
<keyword evidence="4 7" id="KW-0812">Transmembrane</keyword>
<organism evidence="8 9">
    <name type="scientific">Pseudooceanicola albus</name>
    <dbReference type="NCBI Taxonomy" id="2692189"/>
    <lineage>
        <taxon>Bacteria</taxon>
        <taxon>Pseudomonadati</taxon>
        <taxon>Pseudomonadota</taxon>
        <taxon>Alphaproteobacteria</taxon>
        <taxon>Rhodobacterales</taxon>
        <taxon>Paracoccaceae</taxon>
        <taxon>Pseudooceanicola</taxon>
    </lineage>
</organism>
<keyword evidence="9" id="KW-1185">Reference proteome</keyword>
<keyword evidence="7" id="KW-0813">Transport</keyword>
<evidence type="ECO:0000256" key="7">
    <source>
        <dbReference type="RuleBase" id="RU003879"/>
    </source>
</evidence>
<keyword evidence="6" id="KW-0472">Membrane</keyword>
<dbReference type="Proteomes" id="UP000477911">
    <property type="component" value="Unassembled WGS sequence"/>
</dbReference>
<dbReference type="Pfam" id="PF02472">
    <property type="entry name" value="ExbD"/>
    <property type="match status" value="1"/>
</dbReference>
<name>A0A6L7G138_9RHOB</name>
<gene>
    <name evidence="8" type="ORF">GR170_09475</name>
</gene>
<dbReference type="PANTHER" id="PTHR30558:SF3">
    <property type="entry name" value="BIOPOLYMER TRANSPORT PROTEIN EXBD-RELATED"/>
    <property type="match status" value="1"/>
</dbReference>
<comment type="similarity">
    <text evidence="2 7">Belongs to the ExbD/TolR family.</text>
</comment>
<evidence type="ECO:0000313" key="9">
    <source>
        <dbReference type="Proteomes" id="UP000477911"/>
    </source>
</evidence>
<dbReference type="PANTHER" id="PTHR30558">
    <property type="entry name" value="EXBD MEMBRANE COMPONENT OF PMF-DRIVEN MACROMOLECULE IMPORT SYSTEM"/>
    <property type="match status" value="1"/>
</dbReference>
<evidence type="ECO:0000256" key="5">
    <source>
        <dbReference type="ARBA" id="ARBA00022989"/>
    </source>
</evidence>
<evidence type="ECO:0000256" key="2">
    <source>
        <dbReference type="ARBA" id="ARBA00005811"/>
    </source>
</evidence>
<evidence type="ECO:0000256" key="4">
    <source>
        <dbReference type="ARBA" id="ARBA00022692"/>
    </source>
</evidence>
<keyword evidence="3" id="KW-1003">Cell membrane</keyword>
<evidence type="ECO:0000256" key="3">
    <source>
        <dbReference type="ARBA" id="ARBA00022475"/>
    </source>
</evidence>
<evidence type="ECO:0000313" key="8">
    <source>
        <dbReference type="EMBL" id="MXN18064.1"/>
    </source>
</evidence>
<dbReference type="AlphaFoldDB" id="A0A6L7G138"/>
<keyword evidence="7" id="KW-0653">Protein transport</keyword>
<protein>
    <submittedName>
        <fullName evidence="8">Biopolymer transporter ExbD</fullName>
    </submittedName>
</protein>
<keyword evidence="5" id="KW-1133">Transmembrane helix</keyword>
<reference evidence="8 9" key="1">
    <citation type="submission" date="2019-12" db="EMBL/GenBank/DDBJ databases">
        <authorList>
            <person name="Li M."/>
        </authorList>
    </citation>
    <scope>NUCLEOTIDE SEQUENCE [LARGE SCALE GENOMIC DNA]</scope>
    <source>
        <strain evidence="8 9">GBMRC 2024</strain>
    </source>
</reference>